<organism evidence="1 2">
    <name type="scientific">Symplocastrum torsivum CPER-KK1</name>
    <dbReference type="NCBI Taxonomy" id="450513"/>
    <lineage>
        <taxon>Bacteria</taxon>
        <taxon>Bacillati</taxon>
        <taxon>Cyanobacteriota</taxon>
        <taxon>Cyanophyceae</taxon>
        <taxon>Oscillatoriophycideae</taxon>
        <taxon>Oscillatoriales</taxon>
        <taxon>Microcoleaceae</taxon>
        <taxon>Symplocastrum</taxon>
    </lineage>
</organism>
<dbReference type="PANTHER" id="PTHR38009:SF1">
    <property type="entry name" value="CONSERVED HYPOTHETICAL PHAGE TAIL PROTEIN"/>
    <property type="match status" value="1"/>
</dbReference>
<gene>
    <name evidence="1" type="ORF">KME25_00650</name>
</gene>
<dbReference type="AlphaFoldDB" id="A0A951PH87"/>
<evidence type="ECO:0000313" key="2">
    <source>
        <dbReference type="Proteomes" id="UP000753908"/>
    </source>
</evidence>
<dbReference type="NCBIfam" id="TIGR02241">
    <property type="entry name" value="conserved hypothetical phage tail region protein"/>
    <property type="match status" value="1"/>
</dbReference>
<evidence type="ECO:0000313" key="1">
    <source>
        <dbReference type="EMBL" id="MBW4542949.1"/>
    </source>
</evidence>
<dbReference type="InterPro" id="IPR011747">
    <property type="entry name" value="CHP02241"/>
</dbReference>
<dbReference type="EMBL" id="JAHHIF010000001">
    <property type="protein sequence ID" value="MBW4542949.1"/>
    <property type="molecule type" value="Genomic_DNA"/>
</dbReference>
<dbReference type="GO" id="GO:0005198">
    <property type="term" value="F:structural molecule activity"/>
    <property type="evidence" value="ECO:0007669"/>
    <property type="project" value="InterPro"/>
</dbReference>
<protein>
    <submittedName>
        <fullName evidence="1">Phage tail protein</fullName>
    </submittedName>
</protein>
<comment type="caution">
    <text evidence="1">The sequence shown here is derived from an EMBL/GenBank/DDBJ whole genome shotgun (WGS) entry which is preliminary data.</text>
</comment>
<accession>A0A951PH87</accession>
<dbReference type="InterPro" id="IPR010667">
    <property type="entry name" value="Phage_T4_Gp19"/>
</dbReference>
<dbReference type="Pfam" id="PF06841">
    <property type="entry name" value="Phage_T4_gp19"/>
    <property type="match status" value="1"/>
</dbReference>
<reference evidence="1" key="2">
    <citation type="journal article" date="2022" name="Microbiol. Resour. Announc.">
        <title>Metagenome Sequencing to Explore Phylogenomics of Terrestrial Cyanobacteria.</title>
        <authorList>
            <person name="Ward R.D."/>
            <person name="Stajich J.E."/>
            <person name="Johansen J.R."/>
            <person name="Huntemann M."/>
            <person name="Clum A."/>
            <person name="Foster B."/>
            <person name="Foster B."/>
            <person name="Roux S."/>
            <person name="Palaniappan K."/>
            <person name="Varghese N."/>
            <person name="Mukherjee S."/>
            <person name="Reddy T.B.K."/>
            <person name="Daum C."/>
            <person name="Copeland A."/>
            <person name="Chen I.A."/>
            <person name="Ivanova N.N."/>
            <person name="Kyrpides N.C."/>
            <person name="Shapiro N."/>
            <person name="Eloe-Fadrosh E.A."/>
            <person name="Pietrasiak N."/>
        </authorList>
    </citation>
    <scope>NUCLEOTIDE SEQUENCE</scope>
    <source>
        <strain evidence="1">CPER-KK1</strain>
    </source>
</reference>
<dbReference type="Proteomes" id="UP000753908">
    <property type="component" value="Unassembled WGS sequence"/>
</dbReference>
<name>A0A951PH87_9CYAN</name>
<reference evidence="1" key="1">
    <citation type="submission" date="2021-05" db="EMBL/GenBank/DDBJ databases">
        <authorList>
            <person name="Pietrasiak N."/>
            <person name="Ward R."/>
            <person name="Stajich J.E."/>
            <person name="Kurbessoian T."/>
        </authorList>
    </citation>
    <scope>NUCLEOTIDE SEQUENCE</scope>
    <source>
        <strain evidence="1">CPER-KK1</strain>
    </source>
</reference>
<dbReference type="PANTHER" id="PTHR38009">
    <property type="entry name" value="CONSERVED HYPOTHETICAL PHAGE TAIL PROTEIN"/>
    <property type="match status" value="1"/>
</dbReference>
<proteinExistence type="predicted"/>
<sequence>MAEKTYEVLSNARFYLEIHVDGSDDRIDGYFMECQGFKRTQEVAEICEVTPQKWGKNGTSKGRVVRTKLPGNVKSENIILRRGLTISKVIWDWFAEVEAGKWSEQRRDGDITIYTQGAEEAARFRFRGAWPTSYKLSDFKAGSGEFEIEELELAVDEFIRVK</sequence>